<dbReference type="PIRSF" id="PIRSF002741">
    <property type="entry name" value="MppA"/>
    <property type="match status" value="1"/>
</dbReference>
<dbReference type="InterPro" id="IPR023765">
    <property type="entry name" value="SBP_5_CS"/>
</dbReference>
<evidence type="ECO:0000256" key="1">
    <source>
        <dbReference type="ARBA" id="ARBA00004193"/>
    </source>
</evidence>
<dbReference type="PANTHER" id="PTHR30290:SF9">
    <property type="entry name" value="OLIGOPEPTIDE-BINDING PROTEIN APPA"/>
    <property type="match status" value="1"/>
</dbReference>
<dbReference type="InterPro" id="IPR050034">
    <property type="entry name" value="Opp4A"/>
</dbReference>
<dbReference type="PROSITE" id="PS51257">
    <property type="entry name" value="PROKAR_LIPOPROTEIN"/>
    <property type="match status" value="1"/>
</dbReference>
<feature type="region of interest" description="Disordered" evidence="5">
    <location>
        <begin position="27"/>
        <end position="55"/>
    </location>
</feature>
<evidence type="ECO:0000256" key="3">
    <source>
        <dbReference type="ARBA" id="ARBA00022448"/>
    </source>
</evidence>
<dbReference type="InterPro" id="IPR039424">
    <property type="entry name" value="SBP_5"/>
</dbReference>
<dbReference type="SUPFAM" id="SSF53850">
    <property type="entry name" value="Periplasmic binding protein-like II"/>
    <property type="match status" value="1"/>
</dbReference>
<dbReference type="PANTHER" id="PTHR30290">
    <property type="entry name" value="PERIPLASMIC BINDING COMPONENT OF ABC TRANSPORTER"/>
    <property type="match status" value="1"/>
</dbReference>
<dbReference type="Proteomes" id="UP000698173">
    <property type="component" value="Unassembled WGS sequence"/>
</dbReference>
<reference evidence="8" key="1">
    <citation type="journal article" date="2021" name="PeerJ">
        <title>Extensive microbial diversity within the chicken gut microbiome revealed by metagenomics and culture.</title>
        <authorList>
            <person name="Gilroy R."/>
            <person name="Ravi A."/>
            <person name="Getino M."/>
            <person name="Pursley I."/>
            <person name="Horton D.L."/>
            <person name="Alikhan N.F."/>
            <person name="Baker D."/>
            <person name="Gharbi K."/>
            <person name="Hall N."/>
            <person name="Watson M."/>
            <person name="Adriaenssens E.M."/>
            <person name="Foster-Nyarko E."/>
            <person name="Jarju S."/>
            <person name="Secka A."/>
            <person name="Antonio M."/>
            <person name="Oren A."/>
            <person name="Chaudhuri R.R."/>
            <person name="La Ragione R."/>
            <person name="Hildebrand F."/>
            <person name="Pallen M.J."/>
        </authorList>
    </citation>
    <scope>NUCLEOTIDE SEQUENCE</scope>
    <source>
        <strain evidence="8">CHK171-7178</strain>
    </source>
</reference>
<evidence type="ECO:0000313" key="9">
    <source>
        <dbReference type="Proteomes" id="UP000698173"/>
    </source>
</evidence>
<name>A0A921G1U3_SPOPS</name>
<dbReference type="GO" id="GO:0015833">
    <property type="term" value="P:peptide transport"/>
    <property type="evidence" value="ECO:0007669"/>
    <property type="project" value="TreeGrafter"/>
</dbReference>
<dbReference type="NCBIfam" id="NF045467">
    <property type="entry name" value="Opp4A"/>
    <property type="match status" value="1"/>
</dbReference>
<comment type="caution">
    <text evidence="8">The sequence shown here is derived from an EMBL/GenBank/DDBJ whole genome shotgun (WGS) entry which is preliminary data.</text>
</comment>
<feature type="chain" id="PRO_5039269788" evidence="6">
    <location>
        <begin position="22"/>
        <end position="605"/>
    </location>
</feature>
<evidence type="ECO:0000256" key="5">
    <source>
        <dbReference type="SAM" id="MobiDB-lite"/>
    </source>
</evidence>
<dbReference type="GO" id="GO:0043190">
    <property type="term" value="C:ATP-binding cassette (ABC) transporter complex"/>
    <property type="evidence" value="ECO:0007669"/>
    <property type="project" value="InterPro"/>
</dbReference>
<dbReference type="GO" id="GO:0042597">
    <property type="term" value="C:periplasmic space"/>
    <property type="evidence" value="ECO:0007669"/>
    <property type="project" value="UniProtKB-ARBA"/>
</dbReference>
<comment type="subcellular location">
    <subcellularLocation>
        <location evidence="1">Cell membrane</location>
        <topology evidence="1">Lipid-anchor</topology>
    </subcellularLocation>
</comment>
<evidence type="ECO:0000313" key="8">
    <source>
        <dbReference type="EMBL" id="HJF33645.1"/>
    </source>
</evidence>
<reference evidence="8" key="2">
    <citation type="submission" date="2021-09" db="EMBL/GenBank/DDBJ databases">
        <authorList>
            <person name="Gilroy R."/>
        </authorList>
    </citation>
    <scope>NUCLEOTIDE SEQUENCE</scope>
    <source>
        <strain evidence="8">CHK171-7178</strain>
    </source>
</reference>
<keyword evidence="4 6" id="KW-0732">Signal</keyword>
<dbReference type="GO" id="GO:1904680">
    <property type="term" value="F:peptide transmembrane transporter activity"/>
    <property type="evidence" value="ECO:0007669"/>
    <property type="project" value="TreeGrafter"/>
</dbReference>
<sequence>MAKKQLMMLVSLMLVLSVFLAACTGKEKTEEEEKDPAKPAEEKAGEKVEEKEGNEEITFPVEVSNKAEVVEDGELVYGLVSSDPFKGTLSPVFYSDAPDANIMQFFAEDFLAADGDYLITSDGAATYEISDDNKTITMTLKDGVKWHDGEPVKASDLLYSYEIIGHPDYTASRYQFAISNVEGMPAYHEGKADTISGIEISDDDKTIAITFTEATPSIMSGVWTAPTPRHYLGDITTGETTIEEIESSDKIRTAPIGFGPYKVKKVVPGESVQYERFDDYWRGKPNLKSIVLKVVNSASILQALEKGEVDIAEFPTDQYLNAKDSEQFELLGRIGLVYTYIGFNLGSYDEAKEENVMDPDSKLADKRVRQAMWHAMDNEVVGKEMYHDLRIPATTLITPVIGFHDSENPGRPYDPEKAKALLDEAGFVDVNGDGFREDADGNEYVLNFLTMSGGEVAEPLAQWYIQNWEDVGLKVELLDGRLHEMQAFYDMLQTGRKDIDVFQGAWSIASDPDPSGIHGRNSISNFSHYTSEKNDELLAAGTSVKAFDADYRRDIYNQWQEMMVEDVSLAPTLYRYDLEAVSKRVVNYSIDPGSDLWLYEMGVSE</sequence>
<feature type="compositionally biased region" description="Basic and acidic residues" evidence="5">
    <location>
        <begin position="27"/>
        <end position="51"/>
    </location>
</feature>
<dbReference type="Pfam" id="PF00496">
    <property type="entry name" value="SBP_bac_5"/>
    <property type="match status" value="1"/>
</dbReference>
<dbReference type="EMBL" id="DYWT01000273">
    <property type="protein sequence ID" value="HJF33645.1"/>
    <property type="molecule type" value="Genomic_DNA"/>
</dbReference>
<protein>
    <submittedName>
        <fullName evidence="8">Oligopeptide ABC transporter substrate-binding protein</fullName>
    </submittedName>
</protein>
<comment type="similarity">
    <text evidence="2">Belongs to the bacterial solute-binding protein 5 family.</text>
</comment>
<dbReference type="PROSITE" id="PS01040">
    <property type="entry name" value="SBP_BACTERIAL_5"/>
    <property type="match status" value="1"/>
</dbReference>
<dbReference type="InterPro" id="IPR030678">
    <property type="entry name" value="Peptide/Ni-bd"/>
</dbReference>
<dbReference type="Gene3D" id="3.40.190.10">
    <property type="entry name" value="Periplasmic binding protein-like II"/>
    <property type="match status" value="1"/>
</dbReference>
<accession>A0A921G1U3</accession>
<keyword evidence="3" id="KW-0813">Transport</keyword>
<proteinExistence type="inferred from homology"/>
<dbReference type="AlphaFoldDB" id="A0A921G1U3"/>
<evidence type="ECO:0000259" key="7">
    <source>
        <dbReference type="Pfam" id="PF00496"/>
    </source>
</evidence>
<gene>
    <name evidence="8" type="ORF">K8V56_17920</name>
</gene>
<feature type="domain" description="Solute-binding protein family 5" evidence="7">
    <location>
        <begin position="124"/>
        <end position="517"/>
    </location>
</feature>
<organism evidence="8 9">
    <name type="scientific">Sporosarcina psychrophila</name>
    <name type="common">Bacillus psychrophilus</name>
    <dbReference type="NCBI Taxonomy" id="1476"/>
    <lineage>
        <taxon>Bacteria</taxon>
        <taxon>Bacillati</taxon>
        <taxon>Bacillota</taxon>
        <taxon>Bacilli</taxon>
        <taxon>Bacillales</taxon>
        <taxon>Caryophanaceae</taxon>
        <taxon>Sporosarcina</taxon>
    </lineage>
</organism>
<evidence type="ECO:0000256" key="6">
    <source>
        <dbReference type="SAM" id="SignalP"/>
    </source>
</evidence>
<dbReference type="InterPro" id="IPR000914">
    <property type="entry name" value="SBP_5_dom"/>
</dbReference>
<evidence type="ECO:0000256" key="4">
    <source>
        <dbReference type="ARBA" id="ARBA00022729"/>
    </source>
</evidence>
<feature type="signal peptide" evidence="6">
    <location>
        <begin position="1"/>
        <end position="21"/>
    </location>
</feature>
<dbReference type="Gene3D" id="3.10.105.10">
    <property type="entry name" value="Dipeptide-binding Protein, Domain 3"/>
    <property type="match status" value="1"/>
</dbReference>
<evidence type="ECO:0000256" key="2">
    <source>
        <dbReference type="ARBA" id="ARBA00005695"/>
    </source>
</evidence>
<dbReference type="CDD" id="cd08510">
    <property type="entry name" value="PBP2_Lactococcal_OppA_like"/>
    <property type="match status" value="1"/>
</dbReference>